<dbReference type="InterPro" id="IPR013126">
    <property type="entry name" value="Hsp_70_fam"/>
</dbReference>
<evidence type="ECO:0000256" key="10">
    <source>
        <dbReference type="ARBA" id="ARBA00030019"/>
    </source>
</evidence>
<comment type="function">
    <text evidence="1">Acts as a chaperone.</text>
</comment>
<evidence type="ECO:0000256" key="7">
    <source>
        <dbReference type="ARBA" id="ARBA00022840"/>
    </source>
</evidence>
<evidence type="ECO:0000313" key="15">
    <source>
        <dbReference type="Proteomes" id="UP000279029"/>
    </source>
</evidence>
<dbReference type="Proteomes" id="UP000279029">
    <property type="component" value="Chromosome"/>
</dbReference>
<dbReference type="Gene3D" id="3.90.640.10">
    <property type="entry name" value="Actin, Chain A, domain 4"/>
    <property type="match status" value="1"/>
</dbReference>
<dbReference type="PROSITE" id="PS00329">
    <property type="entry name" value="HSP70_2"/>
    <property type="match status" value="1"/>
</dbReference>
<dbReference type="RefSeq" id="WP_125136272.1">
    <property type="nucleotide sequence ID" value="NZ_LR130778.1"/>
</dbReference>
<evidence type="ECO:0000256" key="3">
    <source>
        <dbReference type="ARBA" id="ARBA00014415"/>
    </source>
</evidence>
<dbReference type="Gene3D" id="3.30.420.40">
    <property type="match status" value="2"/>
</dbReference>
<evidence type="ECO:0000256" key="1">
    <source>
        <dbReference type="ARBA" id="ARBA00002290"/>
    </source>
</evidence>
<dbReference type="GO" id="GO:0005524">
    <property type="term" value="F:ATP binding"/>
    <property type="evidence" value="ECO:0007669"/>
    <property type="project" value="UniProtKB-KW"/>
</dbReference>
<evidence type="ECO:0000256" key="2">
    <source>
        <dbReference type="ARBA" id="ARBA00007381"/>
    </source>
</evidence>
<dbReference type="PROSITE" id="PS01036">
    <property type="entry name" value="HSP70_3"/>
    <property type="match status" value="1"/>
</dbReference>
<protein>
    <recommendedName>
        <fullName evidence="3">Chaperone protein DnaK</fullName>
    </recommendedName>
    <alternativeName>
        <fullName evidence="4">Chaperone protein dnaK</fullName>
    </alternativeName>
    <alternativeName>
        <fullName evidence="12">HSP70</fullName>
    </alternativeName>
    <alternativeName>
        <fullName evidence="11">Heat shock 70 kDa protein</fullName>
    </alternativeName>
    <alternativeName>
        <fullName evidence="10">Heat shock protein 70</fullName>
    </alternativeName>
</protein>
<dbReference type="AlphaFoldDB" id="A0A3P7PR86"/>
<dbReference type="InterPro" id="IPR029047">
    <property type="entry name" value="HSP70_peptide-bd_sf"/>
</dbReference>
<keyword evidence="9" id="KW-0143">Chaperone</keyword>
<dbReference type="PANTHER" id="PTHR19375">
    <property type="entry name" value="HEAT SHOCK PROTEIN 70KDA"/>
    <property type="match status" value="1"/>
</dbReference>
<dbReference type="Pfam" id="PF00012">
    <property type="entry name" value="HSP70"/>
    <property type="match status" value="2"/>
</dbReference>
<dbReference type="FunFam" id="3.30.420.40:FF:000028">
    <property type="entry name" value="heat shock 70 kDa protein-like"/>
    <property type="match status" value="1"/>
</dbReference>
<dbReference type="SUPFAM" id="SSF53067">
    <property type="entry name" value="Actin-like ATPase domain"/>
    <property type="match status" value="2"/>
</dbReference>
<dbReference type="Gene3D" id="2.60.34.10">
    <property type="entry name" value="Substrate Binding Domain Of DNAk, Chain A, domain 1"/>
    <property type="match status" value="1"/>
</dbReference>
<gene>
    <name evidence="14" type="ORF">PATL70BA_0961</name>
</gene>
<accession>A0A3P7PR86</accession>
<dbReference type="GO" id="GO:0140662">
    <property type="term" value="F:ATP-dependent protein folding chaperone"/>
    <property type="evidence" value="ECO:0007669"/>
    <property type="project" value="InterPro"/>
</dbReference>
<keyword evidence="6 13" id="KW-0547">Nucleotide-binding</keyword>
<dbReference type="CDD" id="cd24029">
    <property type="entry name" value="ASKHA_NBD_HSP70_DnaK_HscA_HscC"/>
    <property type="match status" value="1"/>
</dbReference>
<evidence type="ECO:0000256" key="5">
    <source>
        <dbReference type="ARBA" id="ARBA00022553"/>
    </source>
</evidence>
<organism evidence="14 15">
    <name type="scientific">Petrocella atlantisensis</name>
    <dbReference type="NCBI Taxonomy" id="2173034"/>
    <lineage>
        <taxon>Bacteria</taxon>
        <taxon>Bacillati</taxon>
        <taxon>Bacillota</taxon>
        <taxon>Clostridia</taxon>
        <taxon>Lachnospirales</taxon>
        <taxon>Vallitaleaceae</taxon>
        <taxon>Petrocella</taxon>
    </lineage>
</organism>
<evidence type="ECO:0000256" key="11">
    <source>
        <dbReference type="ARBA" id="ARBA00030945"/>
    </source>
</evidence>
<keyword evidence="7 13" id="KW-0067">ATP-binding</keyword>
<dbReference type="SUPFAM" id="SSF100920">
    <property type="entry name" value="Heat shock protein 70kD (HSP70), peptide-binding domain"/>
    <property type="match status" value="1"/>
</dbReference>
<dbReference type="OrthoDB" id="580874at2"/>
<evidence type="ECO:0000256" key="12">
    <source>
        <dbReference type="ARBA" id="ARBA00033103"/>
    </source>
</evidence>
<evidence type="ECO:0000256" key="9">
    <source>
        <dbReference type="ARBA" id="ARBA00023186"/>
    </source>
</evidence>
<evidence type="ECO:0000313" key="14">
    <source>
        <dbReference type="EMBL" id="VDN46837.1"/>
    </source>
</evidence>
<dbReference type="InterPro" id="IPR043129">
    <property type="entry name" value="ATPase_NBD"/>
</dbReference>
<evidence type="ECO:0000256" key="13">
    <source>
        <dbReference type="RuleBase" id="RU003322"/>
    </source>
</evidence>
<comment type="similarity">
    <text evidence="2 13">Belongs to the heat shock protein 70 family.</text>
</comment>
<dbReference type="InterPro" id="IPR018181">
    <property type="entry name" value="Heat_shock_70_CS"/>
</dbReference>
<evidence type="ECO:0000256" key="8">
    <source>
        <dbReference type="ARBA" id="ARBA00023016"/>
    </source>
</evidence>
<name>A0A3P7PR86_9FIRM</name>
<dbReference type="PRINTS" id="PR00301">
    <property type="entry name" value="HEATSHOCK70"/>
</dbReference>
<evidence type="ECO:0000256" key="6">
    <source>
        <dbReference type="ARBA" id="ARBA00022741"/>
    </source>
</evidence>
<keyword evidence="15" id="KW-1185">Reference proteome</keyword>
<dbReference type="PROSITE" id="PS00297">
    <property type="entry name" value="HSP70_1"/>
    <property type="match status" value="1"/>
</dbReference>
<dbReference type="KEGG" id="cbar:PATL70BA_0961"/>
<evidence type="ECO:0000256" key="4">
    <source>
        <dbReference type="ARBA" id="ARBA00017249"/>
    </source>
</evidence>
<keyword evidence="5" id="KW-0597">Phosphoprotein</keyword>
<proteinExistence type="inferred from homology"/>
<sequence>MNWEHYKEQIRINQELEEDWYIIGIDLGTTNSVASYWNSRTGKPEPIDVSNGFGKIPMPSVVQYRQEEDHEGEWVIGEEALQTFRIYPESTIMSIKRKMGSKDKIKLNNRDYLPEEIAAMILKALIDHVRGLNPKMVLVGIVVSVPYDFDDAAKKATIRACQLAGLSDGLIGLMEEPKAGTLAYNFRHDLSKNENVMVFDFGGGTLDITVFSVAEKNDEAIHLKVISEGGEAYHGGDHIDELLYLQMLKWMEEKTGLTRETMTVESVAELSQRARETKERLSGVMNYRVPYTFCVPPFVQNLTRDAFEDIISPFIQKTKALVLQTLKEGYNGPIKPDEINRVLLEGGSSQMPWVKRMLGEIFGDTDKVYVSEQPALDISMGATYYAAMKLGLLKHRDLHTSDRQVHFEIPVPHDIGFEIDYKDKKDFYSMIKRGTPYALAKKTMRFTLSGTNDDDMTSIDLKILERIKKEDRLESCKLIGDVRILGLPKRPKGKTRLEVTLSIDEMSGTVKGHVKDMGYSGEYEASDFNRKFSPSRNEMQIIQAN</sequence>
<keyword evidence="8" id="KW-0346">Stress response</keyword>
<dbReference type="EMBL" id="LR130778">
    <property type="protein sequence ID" value="VDN46837.1"/>
    <property type="molecule type" value="Genomic_DNA"/>
</dbReference>
<reference evidence="14 15" key="1">
    <citation type="submission" date="2018-09" db="EMBL/GenBank/DDBJ databases">
        <authorList>
            <person name="Postec A."/>
        </authorList>
    </citation>
    <scope>NUCLEOTIDE SEQUENCE [LARGE SCALE GENOMIC DNA]</scope>
    <source>
        <strain evidence="14">70B-A</strain>
    </source>
</reference>